<sequence length="100" mass="11203">MRIILLILLTGILAAESDDTLAKASKALKAGLYKDALSLVIEAHQSDQDNPEIFRLKALLHETLDEPNEALTAWKNCLKYSKDELLSEEAMIHIQSLTRE</sequence>
<reference evidence="1" key="1">
    <citation type="submission" date="2018-05" db="EMBL/GenBank/DDBJ databases">
        <authorList>
            <person name="Lanie J.A."/>
            <person name="Ng W.-L."/>
            <person name="Kazmierczak K.M."/>
            <person name="Andrzejewski T.M."/>
            <person name="Davidsen T.M."/>
            <person name="Wayne K.J."/>
            <person name="Tettelin H."/>
            <person name="Glass J.I."/>
            <person name="Rusch D."/>
            <person name="Podicherti R."/>
            <person name="Tsui H.-C.T."/>
            <person name="Winkler M.E."/>
        </authorList>
    </citation>
    <scope>NUCLEOTIDE SEQUENCE</scope>
</reference>
<dbReference type="EMBL" id="UINC01012799">
    <property type="protein sequence ID" value="SVA55674.1"/>
    <property type="molecule type" value="Genomic_DNA"/>
</dbReference>
<dbReference type="Gene3D" id="1.25.40.10">
    <property type="entry name" value="Tetratricopeptide repeat domain"/>
    <property type="match status" value="1"/>
</dbReference>
<protein>
    <submittedName>
        <fullName evidence="1">Uncharacterized protein</fullName>
    </submittedName>
</protein>
<dbReference type="SUPFAM" id="SSF48452">
    <property type="entry name" value="TPR-like"/>
    <property type="match status" value="1"/>
</dbReference>
<dbReference type="InterPro" id="IPR011990">
    <property type="entry name" value="TPR-like_helical_dom_sf"/>
</dbReference>
<evidence type="ECO:0000313" key="1">
    <source>
        <dbReference type="EMBL" id="SVA55674.1"/>
    </source>
</evidence>
<dbReference type="AlphaFoldDB" id="A0A381WT50"/>
<name>A0A381WT50_9ZZZZ</name>
<organism evidence="1">
    <name type="scientific">marine metagenome</name>
    <dbReference type="NCBI Taxonomy" id="408172"/>
    <lineage>
        <taxon>unclassified sequences</taxon>
        <taxon>metagenomes</taxon>
        <taxon>ecological metagenomes</taxon>
    </lineage>
</organism>
<proteinExistence type="predicted"/>
<accession>A0A381WT50</accession>
<gene>
    <name evidence="1" type="ORF">METZ01_LOCUS108528</name>
</gene>